<protein>
    <submittedName>
        <fullName evidence="1">Uncharacterized protein</fullName>
    </submittedName>
</protein>
<accession>A0A0C1E4H7</accession>
<dbReference type="EMBL" id="JSAM01000123">
    <property type="protein sequence ID" value="KIA76292.1"/>
    <property type="molecule type" value="Genomic_DNA"/>
</dbReference>
<sequence length="53" mass="6053">MLHHTTILPSHVGSKTAFAQFTSEAVGAKYAYIPIKTWLCRLKQKRLDHVFNP</sequence>
<comment type="caution">
    <text evidence="1">The sequence shown here is derived from an EMBL/GenBank/DDBJ whole genome shotgun (WGS) entry which is preliminary data.</text>
</comment>
<proteinExistence type="predicted"/>
<evidence type="ECO:0000313" key="1">
    <source>
        <dbReference type="EMBL" id="KIA76292.1"/>
    </source>
</evidence>
<organism evidence="1 2">
    <name type="scientific">Parachlamydia acanthamoebae</name>
    <dbReference type="NCBI Taxonomy" id="83552"/>
    <lineage>
        <taxon>Bacteria</taxon>
        <taxon>Pseudomonadati</taxon>
        <taxon>Chlamydiota</taxon>
        <taxon>Chlamydiia</taxon>
        <taxon>Parachlamydiales</taxon>
        <taxon>Parachlamydiaceae</taxon>
        <taxon>Parachlamydia</taxon>
    </lineage>
</organism>
<reference evidence="1 2" key="1">
    <citation type="journal article" date="2014" name="Mol. Biol. Evol.">
        <title>Massive expansion of Ubiquitination-related gene families within the Chlamydiae.</title>
        <authorList>
            <person name="Domman D."/>
            <person name="Collingro A."/>
            <person name="Lagkouvardos I."/>
            <person name="Gehre L."/>
            <person name="Weinmaier T."/>
            <person name="Rattei T."/>
            <person name="Subtil A."/>
            <person name="Horn M."/>
        </authorList>
    </citation>
    <scope>NUCLEOTIDE SEQUENCE [LARGE SCALE GENOMIC DNA]</scope>
    <source>
        <strain evidence="1 2">OEW1</strain>
    </source>
</reference>
<gene>
    <name evidence="1" type="ORF">DB43_AM00070</name>
</gene>
<dbReference type="Proteomes" id="UP000031307">
    <property type="component" value="Unassembled WGS sequence"/>
</dbReference>
<dbReference type="AlphaFoldDB" id="A0A0C1E4H7"/>
<name>A0A0C1E4H7_9BACT</name>
<evidence type="ECO:0000313" key="2">
    <source>
        <dbReference type="Proteomes" id="UP000031307"/>
    </source>
</evidence>